<name>A0A4Q7RP17_9BURK</name>
<sequence length="98" mass="10582">MSLETLHTDARRAALLLRRVPAHLAARLCGVDSALALAMQEWLTAPPEPDAKVPEAFTHGVGTACFALVKISVTRPLVFWAGLAAIPSFPILLALRWI</sequence>
<dbReference type="OrthoDB" id="8968559at2"/>
<keyword evidence="3" id="KW-1185">Reference proteome</keyword>
<accession>A0A4Q7RP17</accession>
<dbReference type="AlphaFoldDB" id="A0A4Q7RP17"/>
<evidence type="ECO:0000256" key="1">
    <source>
        <dbReference type="SAM" id="Phobius"/>
    </source>
</evidence>
<evidence type="ECO:0000313" key="2">
    <source>
        <dbReference type="EMBL" id="RZT35426.1"/>
    </source>
</evidence>
<keyword evidence="1" id="KW-1133">Transmembrane helix</keyword>
<dbReference type="EMBL" id="SGXM01000006">
    <property type="protein sequence ID" value="RZT35426.1"/>
    <property type="molecule type" value="Genomic_DNA"/>
</dbReference>
<proteinExistence type="predicted"/>
<feature type="transmembrane region" description="Helical" evidence="1">
    <location>
        <begin position="77"/>
        <end position="95"/>
    </location>
</feature>
<dbReference type="RefSeq" id="WP_130392824.1">
    <property type="nucleotide sequence ID" value="NZ_SGXM01000006.1"/>
</dbReference>
<keyword evidence="1" id="KW-0472">Membrane</keyword>
<reference evidence="2 3" key="1">
    <citation type="journal article" date="2015" name="Stand. Genomic Sci.">
        <title>Genomic Encyclopedia of Bacterial and Archaeal Type Strains, Phase III: the genomes of soil and plant-associated and newly described type strains.</title>
        <authorList>
            <person name="Whitman W.B."/>
            <person name="Woyke T."/>
            <person name="Klenk H.P."/>
            <person name="Zhou Y."/>
            <person name="Lilburn T.G."/>
            <person name="Beck B.J."/>
            <person name="De Vos P."/>
            <person name="Vandamme P."/>
            <person name="Eisen J.A."/>
            <person name="Garrity G."/>
            <person name="Hugenholtz P."/>
            <person name="Kyrpides N.C."/>
        </authorList>
    </citation>
    <scope>NUCLEOTIDE SEQUENCE [LARGE SCALE GENOMIC DNA]</scope>
    <source>
        <strain evidence="2 3">ASC-9842</strain>
    </source>
</reference>
<keyword evidence="1" id="KW-0812">Transmembrane</keyword>
<dbReference type="Proteomes" id="UP000291078">
    <property type="component" value="Unassembled WGS sequence"/>
</dbReference>
<evidence type="ECO:0000313" key="3">
    <source>
        <dbReference type="Proteomes" id="UP000291078"/>
    </source>
</evidence>
<protein>
    <submittedName>
        <fullName evidence="2">Uncharacterized protein</fullName>
    </submittedName>
</protein>
<organism evidence="2 3">
    <name type="scientific">Cupriavidus agavae</name>
    <dbReference type="NCBI Taxonomy" id="1001822"/>
    <lineage>
        <taxon>Bacteria</taxon>
        <taxon>Pseudomonadati</taxon>
        <taxon>Pseudomonadota</taxon>
        <taxon>Betaproteobacteria</taxon>
        <taxon>Burkholderiales</taxon>
        <taxon>Burkholderiaceae</taxon>
        <taxon>Cupriavidus</taxon>
    </lineage>
</organism>
<gene>
    <name evidence="2" type="ORF">EV147_3862</name>
</gene>
<comment type="caution">
    <text evidence="2">The sequence shown here is derived from an EMBL/GenBank/DDBJ whole genome shotgun (WGS) entry which is preliminary data.</text>
</comment>